<dbReference type="Proteomes" id="UP000077275">
    <property type="component" value="Unassembled WGS sequence"/>
</dbReference>
<dbReference type="AlphaFoldDB" id="A0A166ER16"/>
<sequence>MTFTLIFENKKEDKELIKDVTTIQDILEGLCLSSETIIAKKNGEIVIEDEIIENGDEIQLIQILYGG</sequence>
<proteinExistence type="predicted"/>
<gene>
    <name evidence="1" type="ORF">MBCUT_04690</name>
</gene>
<dbReference type="PATRIC" id="fig|47311.3.peg.543"/>
<protein>
    <submittedName>
        <fullName evidence="1">Sulfur carrier protein ThiS</fullName>
    </submittedName>
</protein>
<organism evidence="1 2">
    <name type="scientific">Methanobrevibacter cuticularis</name>
    <dbReference type="NCBI Taxonomy" id="47311"/>
    <lineage>
        <taxon>Archaea</taxon>
        <taxon>Methanobacteriati</taxon>
        <taxon>Methanobacteriota</taxon>
        <taxon>Methanomada group</taxon>
        <taxon>Methanobacteria</taxon>
        <taxon>Methanobacteriales</taxon>
        <taxon>Methanobacteriaceae</taxon>
        <taxon>Methanobrevibacter</taxon>
    </lineage>
</organism>
<reference evidence="1 2" key="1">
    <citation type="submission" date="2016-04" db="EMBL/GenBank/DDBJ databases">
        <title>Genome sequence of Methanobrevibacter cuticularis DSM 11139.</title>
        <authorList>
            <person name="Poehlein A."/>
            <person name="Seedorf H."/>
            <person name="Daniel R."/>
        </authorList>
    </citation>
    <scope>NUCLEOTIDE SEQUENCE [LARGE SCALE GENOMIC DNA]</scope>
    <source>
        <strain evidence="1 2">DSM 11139</strain>
    </source>
</reference>
<dbReference type="STRING" id="47311.MBCUT_04690"/>
<comment type="caution">
    <text evidence="1">The sequence shown here is derived from an EMBL/GenBank/DDBJ whole genome shotgun (WGS) entry which is preliminary data.</text>
</comment>
<evidence type="ECO:0000313" key="1">
    <source>
        <dbReference type="EMBL" id="KZX16918.1"/>
    </source>
</evidence>
<accession>A0A166ER16</accession>
<keyword evidence="2" id="KW-1185">Reference proteome</keyword>
<dbReference type="InterPro" id="IPR012675">
    <property type="entry name" value="Beta-grasp_dom_sf"/>
</dbReference>
<evidence type="ECO:0000313" key="2">
    <source>
        <dbReference type="Proteomes" id="UP000077275"/>
    </source>
</evidence>
<dbReference type="SUPFAM" id="SSF54285">
    <property type="entry name" value="MoaD/ThiS"/>
    <property type="match status" value="1"/>
</dbReference>
<dbReference type="EMBL" id="LWMW01000084">
    <property type="protein sequence ID" value="KZX16918.1"/>
    <property type="molecule type" value="Genomic_DNA"/>
</dbReference>
<dbReference type="RefSeq" id="WP_067258430.1">
    <property type="nucleotide sequence ID" value="NZ_LWMW01000084.1"/>
</dbReference>
<dbReference type="InterPro" id="IPR016155">
    <property type="entry name" value="Mopterin_synth/thiamin_S_b"/>
</dbReference>
<dbReference type="InterPro" id="IPR003749">
    <property type="entry name" value="ThiS/MoaD-like"/>
</dbReference>
<dbReference type="Pfam" id="PF02597">
    <property type="entry name" value="ThiS"/>
    <property type="match status" value="1"/>
</dbReference>
<dbReference type="Gene3D" id="3.10.20.30">
    <property type="match status" value="1"/>
</dbReference>
<dbReference type="OrthoDB" id="76910at2157"/>
<name>A0A166ER16_9EURY</name>